<gene>
    <name evidence="5" type="ORF">ZIOFF_052228</name>
</gene>
<organism evidence="5 6">
    <name type="scientific">Zingiber officinale</name>
    <name type="common">Ginger</name>
    <name type="synonym">Amomum zingiber</name>
    <dbReference type="NCBI Taxonomy" id="94328"/>
    <lineage>
        <taxon>Eukaryota</taxon>
        <taxon>Viridiplantae</taxon>
        <taxon>Streptophyta</taxon>
        <taxon>Embryophyta</taxon>
        <taxon>Tracheophyta</taxon>
        <taxon>Spermatophyta</taxon>
        <taxon>Magnoliopsida</taxon>
        <taxon>Liliopsida</taxon>
        <taxon>Zingiberales</taxon>
        <taxon>Zingiberaceae</taxon>
        <taxon>Zingiber</taxon>
    </lineage>
</organism>
<evidence type="ECO:0000313" key="6">
    <source>
        <dbReference type="Proteomes" id="UP000734854"/>
    </source>
</evidence>
<feature type="compositionally biased region" description="Basic and acidic residues" evidence="4">
    <location>
        <begin position="109"/>
        <end position="125"/>
    </location>
</feature>
<evidence type="ECO:0000256" key="2">
    <source>
        <dbReference type="ARBA" id="ARBA00023054"/>
    </source>
</evidence>
<evidence type="ECO:0000256" key="1">
    <source>
        <dbReference type="ARBA" id="ARBA00009778"/>
    </source>
</evidence>
<dbReference type="PANTHER" id="PTHR34224:SF2">
    <property type="entry name" value="INTERACTOR OF CONSTITUTIVE ACTIVE ROPS 4"/>
    <property type="match status" value="1"/>
</dbReference>
<dbReference type="AlphaFoldDB" id="A0A8J5FS88"/>
<protein>
    <submittedName>
        <fullName evidence="5">Uncharacterized protein</fullName>
    </submittedName>
</protein>
<feature type="region of interest" description="Disordered" evidence="4">
    <location>
        <begin position="99"/>
        <end position="135"/>
    </location>
</feature>
<feature type="coiled-coil region" evidence="3">
    <location>
        <begin position="56"/>
        <end position="97"/>
    </location>
</feature>
<evidence type="ECO:0000256" key="3">
    <source>
        <dbReference type="SAM" id="Coils"/>
    </source>
</evidence>
<dbReference type="PANTHER" id="PTHR34224">
    <property type="entry name" value="INTERACTOR OF CONSTITUTIVE ACTIVE ROPS 2, CHLOROPLASTIC-RELATED"/>
    <property type="match status" value="1"/>
</dbReference>
<evidence type="ECO:0000313" key="5">
    <source>
        <dbReference type="EMBL" id="KAG6490896.1"/>
    </source>
</evidence>
<reference evidence="5 6" key="1">
    <citation type="submission" date="2020-08" db="EMBL/GenBank/DDBJ databases">
        <title>Plant Genome Project.</title>
        <authorList>
            <person name="Zhang R.-G."/>
        </authorList>
    </citation>
    <scope>NUCLEOTIDE SEQUENCE [LARGE SCALE GENOMIC DNA]</scope>
    <source>
        <tissue evidence="5">Rhizome</tissue>
    </source>
</reference>
<sequence>MSRARGTHLHQQQQQSPRVPLHLKNTISPEVNNSLHLRATVDQSLKLKESKCGAKADDLATKLSKAREELEKLRDRLDSAELAKEDAEQALDKAKKQICSASASVHTPQVEEPHQSLEQESKPSDDGSEGISMEKLEEQRNDVIMELKAMILEKDKKVEILLEENMIFKRKSEEEATKLLEAARAKEEELEAKIVSIEAELKESEARAGKLAVRLAVTEGEKETVEAEMRRMRVQMEQWRKAAETATALLAAGEGGFMVEMGGGRRCRSMDNHLDGWGSPAEMGEEEGGRGWRKMAGMQMLGEIWKKRTHH</sequence>
<comment type="similarity">
    <text evidence="1">Belongs to the ICR family.</text>
</comment>
<name>A0A8J5FS88_ZINOF</name>
<dbReference type="EMBL" id="JACMSC010000014">
    <property type="protein sequence ID" value="KAG6490896.1"/>
    <property type="molecule type" value="Genomic_DNA"/>
</dbReference>
<dbReference type="InterPro" id="IPR029688">
    <property type="entry name" value="ICR"/>
</dbReference>
<keyword evidence="6" id="KW-1185">Reference proteome</keyword>
<accession>A0A8J5FS88</accession>
<dbReference type="Proteomes" id="UP000734854">
    <property type="component" value="Unassembled WGS sequence"/>
</dbReference>
<proteinExistence type="inferred from homology"/>
<feature type="region of interest" description="Disordered" evidence="4">
    <location>
        <begin position="1"/>
        <end position="21"/>
    </location>
</feature>
<dbReference type="OrthoDB" id="782896at2759"/>
<comment type="caution">
    <text evidence="5">The sequence shown here is derived from an EMBL/GenBank/DDBJ whole genome shotgun (WGS) entry which is preliminary data.</text>
</comment>
<keyword evidence="2 3" id="KW-0175">Coiled coil</keyword>
<evidence type="ECO:0000256" key="4">
    <source>
        <dbReference type="SAM" id="MobiDB-lite"/>
    </source>
</evidence>